<evidence type="ECO:0008006" key="4">
    <source>
        <dbReference type="Google" id="ProtNLM"/>
    </source>
</evidence>
<dbReference type="STRING" id="285351.SAMN04488035_0083"/>
<evidence type="ECO:0000256" key="1">
    <source>
        <dbReference type="SAM" id="Phobius"/>
    </source>
</evidence>
<accession>A0A1I2CDM4</accession>
<dbReference type="OrthoDB" id="5148760at2"/>
<protein>
    <recommendedName>
        <fullName evidence="4">DUF4235 domain-containing protein</fullName>
    </recommendedName>
</protein>
<organism evidence="2 3">
    <name type="scientific">Flavimobilis marinus</name>
    <dbReference type="NCBI Taxonomy" id="285351"/>
    <lineage>
        <taxon>Bacteria</taxon>
        <taxon>Bacillati</taxon>
        <taxon>Actinomycetota</taxon>
        <taxon>Actinomycetes</taxon>
        <taxon>Micrococcales</taxon>
        <taxon>Jonesiaceae</taxon>
        <taxon>Flavimobilis</taxon>
    </lineage>
</organism>
<keyword evidence="3" id="KW-1185">Reference proteome</keyword>
<dbReference type="Proteomes" id="UP000198520">
    <property type="component" value="Unassembled WGS sequence"/>
</dbReference>
<dbReference type="Pfam" id="PF14019">
    <property type="entry name" value="DUF4235"/>
    <property type="match status" value="1"/>
</dbReference>
<reference evidence="3" key="1">
    <citation type="submission" date="2016-10" db="EMBL/GenBank/DDBJ databases">
        <authorList>
            <person name="Varghese N."/>
            <person name="Submissions S."/>
        </authorList>
    </citation>
    <scope>NUCLEOTIDE SEQUENCE [LARGE SCALE GENOMIC DNA]</scope>
    <source>
        <strain evidence="3">DSM 19083</strain>
    </source>
</reference>
<keyword evidence="1" id="KW-1133">Transmembrane helix</keyword>
<sequence>MADDNDDTKAMKIALLVTSAASAWLAQRILTALWKKVTGHEAPKDPVNNDSSVAAVVAFAAVGGATAALSRILAARGAKKFVGKAPDLSPPGA</sequence>
<dbReference type="RefSeq" id="WP_093374147.1">
    <property type="nucleotide sequence ID" value="NZ_BNAN01000001.1"/>
</dbReference>
<keyword evidence="1" id="KW-0472">Membrane</keyword>
<keyword evidence="1" id="KW-0812">Transmembrane</keyword>
<proteinExistence type="predicted"/>
<dbReference type="EMBL" id="FONZ01000001">
    <property type="protein sequence ID" value="SFE66396.1"/>
    <property type="molecule type" value="Genomic_DNA"/>
</dbReference>
<gene>
    <name evidence="2" type="ORF">SAMN04488035_0083</name>
</gene>
<dbReference type="InterPro" id="IPR025329">
    <property type="entry name" value="DUF4235"/>
</dbReference>
<evidence type="ECO:0000313" key="2">
    <source>
        <dbReference type="EMBL" id="SFE66396.1"/>
    </source>
</evidence>
<evidence type="ECO:0000313" key="3">
    <source>
        <dbReference type="Proteomes" id="UP000198520"/>
    </source>
</evidence>
<feature type="transmembrane region" description="Helical" evidence="1">
    <location>
        <begin position="52"/>
        <end position="74"/>
    </location>
</feature>
<name>A0A1I2CDM4_9MICO</name>
<dbReference type="AlphaFoldDB" id="A0A1I2CDM4"/>